<evidence type="ECO:0000313" key="2">
    <source>
        <dbReference type="EMBL" id="OCW56899.1"/>
    </source>
</evidence>
<dbReference type="InterPro" id="IPR001357">
    <property type="entry name" value="BRCT_dom"/>
</dbReference>
<dbReference type="AlphaFoldDB" id="A0A1C1YTN1"/>
<evidence type="ECO:0000259" key="1">
    <source>
        <dbReference type="PROSITE" id="PS50172"/>
    </source>
</evidence>
<gene>
    <name evidence="2" type="ORF">AWJ14_06985</name>
</gene>
<dbReference type="PROSITE" id="PS50172">
    <property type="entry name" value="BRCT"/>
    <property type="match status" value="1"/>
</dbReference>
<reference evidence="2 3" key="1">
    <citation type="submission" date="2015-12" db="EMBL/GenBank/DDBJ databases">
        <authorList>
            <person name="Shamseldin A."/>
            <person name="Moawad H."/>
            <person name="Abd El-Rahim W.M."/>
            <person name="Sadowsky M.J."/>
        </authorList>
    </citation>
    <scope>NUCLEOTIDE SEQUENCE [LARGE SCALE GENOMIC DNA]</scope>
    <source>
        <strain evidence="2 3">JC234</strain>
    </source>
</reference>
<protein>
    <recommendedName>
        <fullName evidence="1">BRCT domain-containing protein</fullName>
    </recommendedName>
</protein>
<sequence length="141" mass="15471">MSISDGLITAEESDDICKWISHLVGDSATDTGIATFGNVGVMEGALEDVSSLIFEDRMFVLTGRFTLGPRKVVEGLIADRGGRHKKTVCRKTNYLVFSTEASRDWRHSHEGLKIMRALELREEGKGPDLVSESLLAQAFGI</sequence>
<organism evidence="2 3">
    <name type="scientific">Hoeflea olei</name>
    <dbReference type="NCBI Taxonomy" id="1480615"/>
    <lineage>
        <taxon>Bacteria</taxon>
        <taxon>Pseudomonadati</taxon>
        <taxon>Pseudomonadota</taxon>
        <taxon>Alphaproteobacteria</taxon>
        <taxon>Hyphomicrobiales</taxon>
        <taxon>Rhizobiaceae</taxon>
        <taxon>Hoeflea</taxon>
    </lineage>
</organism>
<dbReference type="InterPro" id="IPR036420">
    <property type="entry name" value="BRCT_dom_sf"/>
</dbReference>
<dbReference type="Proteomes" id="UP000094795">
    <property type="component" value="Unassembled WGS sequence"/>
</dbReference>
<keyword evidence="3" id="KW-1185">Reference proteome</keyword>
<evidence type="ECO:0000313" key="3">
    <source>
        <dbReference type="Proteomes" id="UP000094795"/>
    </source>
</evidence>
<proteinExistence type="predicted"/>
<dbReference type="SUPFAM" id="SSF52113">
    <property type="entry name" value="BRCT domain"/>
    <property type="match status" value="1"/>
</dbReference>
<dbReference type="Gene3D" id="3.40.50.10190">
    <property type="entry name" value="BRCT domain"/>
    <property type="match status" value="1"/>
</dbReference>
<comment type="caution">
    <text evidence="2">The sequence shown here is derived from an EMBL/GenBank/DDBJ whole genome shotgun (WGS) entry which is preliminary data.</text>
</comment>
<dbReference type="EMBL" id="LQZT01000023">
    <property type="protein sequence ID" value="OCW56899.1"/>
    <property type="molecule type" value="Genomic_DNA"/>
</dbReference>
<feature type="domain" description="BRCT" evidence="1">
    <location>
        <begin position="49"/>
        <end position="141"/>
    </location>
</feature>
<dbReference type="STRING" id="1480615.AWJ14_06985"/>
<accession>A0A1C1YTN1</accession>
<name>A0A1C1YTN1_9HYPH</name>